<evidence type="ECO:0000313" key="5">
    <source>
        <dbReference type="EMBL" id="GLS83581.1"/>
    </source>
</evidence>
<evidence type="ECO:0000313" key="6">
    <source>
        <dbReference type="Proteomes" id="UP001157439"/>
    </source>
</evidence>
<evidence type="ECO:0000259" key="4">
    <source>
        <dbReference type="Pfam" id="PF02872"/>
    </source>
</evidence>
<evidence type="ECO:0000256" key="1">
    <source>
        <dbReference type="ARBA" id="ARBA00022729"/>
    </source>
</evidence>
<reference evidence="5 6" key="1">
    <citation type="journal article" date="2014" name="Int. J. Syst. Evol. Microbiol.">
        <title>Complete genome sequence of Corynebacterium casei LMG S-19264T (=DSM 44701T), isolated from a smear-ripened cheese.</title>
        <authorList>
            <consortium name="US DOE Joint Genome Institute (JGI-PGF)"/>
            <person name="Walter F."/>
            <person name="Albersmeier A."/>
            <person name="Kalinowski J."/>
            <person name="Ruckert C."/>
        </authorList>
    </citation>
    <scope>NUCLEOTIDE SEQUENCE [LARGE SCALE GENOMIC DNA]</scope>
    <source>
        <strain evidence="5 6">NBRC 112785</strain>
    </source>
</reference>
<dbReference type="PROSITE" id="PS51257">
    <property type="entry name" value="PROKAR_LIPOPROTEIN"/>
    <property type="match status" value="1"/>
</dbReference>
<dbReference type="GO" id="GO:0000166">
    <property type="term" value="F:nucleotide binding"/>
    <property type="evidence" value="ECO:0007669"/>
    <property type="project" value="UniProtKB-KW"/>
</dbReference>
<organism evidence="5 6">
    <name type="scientific">Paraferrimonas haliotis</name>
    <dbReference type="NCBI Taxonomy" id="2013866"/>
    <lineage>
        <taxon>Bacteria</taxon>
        <taxon>Pseudomonadati</taxon>
        <taxon>Pseudomonadota</taxon>
        <taxon>Gammaproteobacteria</taxon>
        <taxon>Alteromonadales</taxon>
        <taxon>Ferrimonadaceae</taxon>
        <taxon>Paraferrimonas</taxon>
    </lineage>
</organism>
<feature type="domain" description="5'-Nucleotidase C-terminal" evidence="4">
    <location>
        <begin position="425"/>
        <end position="573"/>
    </location>
</feature>
<keyword evidence="2" id="KW-0378">Hydrolase</keyword>
<dbReference type="Gene3D" id="3.90.780.10">
    <property type="entry name" value="5'-Nucleotidase, C-terminal domain"/>
    <property type="match status" value="1"/>
</dbReference>
<dbReference type="InterPro" id="IPR004843">
    <property type="entry name" value="Calcineurin-like_PHP"/>
</dbReference>
<dbReference type="InterPro" id="IPR036907">
    <property type="entry name" value="5'-Nucleotdase_C_sf"/>
</dbReference>
<keyword evidence="6" id="KW-1185">Reference proteome</keyword>
<keyword evidence="2" id="KW-0547">Nucleotide-binding</keyword>
<feature type="chain" id="PRO_5041486091" evidence="2">
    <location>
        <begin position="17"/>
        <end position="630"/>
    </location>
</feature>
<dbReference type="InterPro" id="IPR008334">
    <property type="entry name" value="5'-Nucleotdase_C"/>
</dbReference>
<dbReference type="GO" id="GO:0008768">
    <property type="term" value="F:UDP-sugar diphosphatase activity"/>
    <property type="evidence" value="ECO:0007669"/>
    <property type="project" value="TreeGrafter"/>
</dbReference>
<dbReference type="Pfam" id="PF02872">
    <property type="entry name" value="5_nucleotid_C"/>
    <property type="match status" value="1"/>
</dbReference>
<dbReference type="GO" id="GO:0008253">
    <property type="term" value="F:5'-nucleotidase activity"/>
    <property type="evidence" value="ECO:0007669"/>
    <property type="project" value="TreeGrafter"/>
</dbReference>
<dbReference type="GO" id="GO:0009166">
    <property type="term" value="P:nucleotide catabolic process"/>
    <property type="evidence" value="ECO:0007669"/>
    <property type="project" value="InterPro"/>
</dbReference>
<dbReference type="PRINTS" id="PR01607">
    <property type="entry name" value="APYRASEFAMLY"/>
</dbReference>
<sequence>MSTLSKATLSITALFAASLLVGCESQPKPIEPVQVAPLTLTVAHINDTHSNFEPLTRKWQPKVLNATTVESQVGGYPRLATALKEARQRAKDKGVAFLALHGGDAFQGSLYFSLYKGSANQRLLNEFGLDAMVIGNHEFDLGDQALLDFASGTNFPVLAANMEITPASVLSQTDNIKPYIIKELNGHKVGIFGLVLEDLPKLASPGKGLKFDGEVKSAQATVDKLVSLGVNHIVMVSHIGLDRDLRIAEQVNGVDLIVGGHSHTLLGDFTDFGLADIEGYAAMHTNPNGGKTCVVQAGEYAQAAGELTVKFNDYGQIVSCDGSNRLLFSDKFKVETDAGAQPASAAVEEKLHDYIEEHPRATLMAEDSTTRELIERDYAPGLAAYSSKVIAQVVDDNDPVDKTMLDHVRIPGKSRGGASLAVTGSEAAAVVAAAFAWKVPHADMVIINAGGVRAPIVGGSDGITAGYVLGTLLPFNGTLSTVQMRGDDIKAMLEHVINNSTNPNAVSDGGFPAMANLKVSYNGKLAEGERLEYVKLCPKQDFTQCQRLQDNEVYTVLTSTFLAGGKDGYDAFVNASIGKPIDTGFVDSETMIEYATDKGILTEIPTGMTFVPADFAKGQIDKPLSKPEDN</sequence>
<dbReference type="GO" id="GO:0030288">
    <property type="term" value="C:outer membrane-bounded periplasmic space"/>
    <property type="evidence" value="ECO:0007669"/>
    <property type="project" value="TreeGrafter"/>
</dbReference>
<feature type="signal peptide" evidence="2">
    <location>
        <begin position="1"/>
        <end position="16"/>
    </location>
</feature>
<dbReference type="InterPro" id="IPR029052">
    <property type="entry name" value="Metallo-depent_PP-like"/>
</dbReference>
<dbReference type="SUPFAM" id="SSF55816">
    <property type="entry name" value="5'-nucleotidase (syn. UDP-sugar hydrolase), C-terminal domain"/>
    <property type="match status" value="1"/>
</dbReference>
<dbReference type="Proteomes" id="UP001157439">
    <property type="component" value="Unassembled WGS sequence"/>
</dbReference>
<dbReference type="Gene3D" id="3.60.21.10">
    <property type="match status" value="1"/>
</dbReference>
<dbReference type="PANTHER" id="PTHR11575:SF24">
    <property type="entry name" value="5'-NUCLEOTIDASE"/>
    <property type="match status" value="1"/>
</dbReference>
<keyword evidence="1 2" id="KW-0732">Signal</keyword>
<dbReference type="AlphaFoldDB" id="A0AA37TS39"/>
<accession>A0AA37TS39</accession>
<dbReference type="Pfam" id="PF00149">
    <property type="entry name" value="Metallophos"/>
    <property type="match status" value="1"/>
</dbReference>
<feature type="domain" description="Calcineurin-like phosphoesterase" evidence="3">
    <location>
        <begin position="41"/>
        <end position="264"/>
    </location>
</feature>
<comment type="caution">
    <text evidence="5">The sequence shown here is derived from an EMBL/GenBank/DDBJ whole genome shotgun (WGS) entry which is preliminary data.</text>
</comment>
<name>A0AA37TS39_9GAMM</name>
<proteinExistence type="inferred from homology"/>
<protein>
    <submittedName>
        <fullName evidence="5">Bifunctional metallophosphatase/5'-nucleotidase</fullName>
    </submittedName>
</protein>
<dbReference type="PANTHER" id="PTHR11575">
    <property type="entry name" value="5'-NUCLEOTIDASE-RELATED"/>
    <property type="match status" value="1"/>
</dbReference>
<evidence type="ECO:0000256" key="2">
    <source>
        <dbReference type="RuleBase" id="RU362119"/>
    </source>
</evidence>
<dbReference type="EMBL" id="BSPO01000003">
    <property type="protein sequence ID" value="GLS83581.1"/>
    <property type="molecule type" value="Genomic_DNA"/>
</dbReference>
<dbReference type="SUPFAM" id="SSF56300">
    <property type="entry name" value="Metallo-dependent phosphatases"/>
    <property type="match status" value="1"/>
</dbReference>
<gene>
    <name evidence="5" type="ORF">GCM10007894_15580</name>
</gene>
<comment type="similarity">
    <text evidence="2">Belongs to the 5'-nucleotidase family.</text>
</comment>
<dbReference type="RefSeq" id="WP_095500467.1">
    <property type="nucleotide sequence ID" value="NZ_BSPO01000003.1"/>
</dbReference>
<dbReference type="InterPro" id="IPR006179">
    <property type="entry name" value="5_nucleotidase/apyrase"/>
</dbReference>
<evidence type="ECO:0000259" key="3">
    <source>
        <dbReference type="Pfam" id="PF00149"/>
    </source>
</evidence>